<evidence type="ECO:0000313" key="6">
    <source>
        <dbReference type="EMBL" id="MBZ5737682.1"/>
    </source>
</evidence>
<gene>
    <name evidence="6" type="ORF">K8U61_05870</name>
</gene>
<evidence type="ECO:0000313" key="7">
    <source>
        <dbReference type="Proteomes" id="UP000780875"/>
    </source>
</evidence>
<reference evidence="6 7" key="1">
    <citation type="submission" date="2021-09" db="EMBL/GenBank/DDBJ databases">
        <title>Whole genome sequence of Nocardioides sp. GBK3QG-3.</title>
        <authorList>
            <person name="Tuo L."/>
        </authorList>
    </citation>
    <scope>NUCLEOTIDE SEQUENCE [LARGE SCALE GENOMIC DNA]</scope>
    <source>
        <strain evidence="6 7">GBK3QG-3</strain>
    </source>
</reference>
<dbReference type="Pfam" id="PF00072">
    <property type="entry name" value="Response_reg"/>
    <property type="match status" value="1"/>
</dbReference>
<keyword evidence="7" id="KW-1185">Reference proteome</keyword>
<dbReference type="Gene3D" id="6.10.250.690">
    <property type="match status" value="1"/>
</dbReference>
<dbReference type="PANTHER" id="PTHR48111">
    <property type="entry name" value="REGULATOR OF RPOS"/>
    <property type="match status" value="1"/>
</dbReference>
<dbReference type="CDD" id="cd00383">
    <property type="entry name" value="trans_reg_C"/>
    <property type="match status" value="1"/>
</dbReference>
<dbReference type="Pfam" id="PF00486">
    <property type="entry name" value="Trans_reg_C"/>
    <property type="match status" value="1"/>
</dbReference>
<evidence type="ECO:0000256" key="2">
    <source>
        <dbReference type="PROSITE-ProRule" id="PRU00169"/>
    </source>
</evidence>
<evidence type="ECO:0000259" key="4">
    <source>
        <dbReference type="PROSITE" id="PS50110"/>
    </source>
</evidence>
<feature type="DNA-binding region" description="OmpR/PhoB-type" evidence="3">
    <location>
        <begin position="130"/>
        <end position="226"/>
    </location>
</feature>
<organism evidence="6 7">
    <name type="scientific">Nocardioides mangrovi</name>
    <dbReference type="NCBI Taxonomy" id="2874580"/>
    <lineage>
        <taxon>Bacteria</taxon>
        <taxon>Bacillati</taxon>
        <taxon>Actinomycetota</taxon>
        <taxon>Actinomycetes</taxon>
        <taxon>Propionibacteriales</taxon>
        <taxon>Nocardioidaceae</taxon>
        <taxon>Nocardioides</taxon>
    </lineage>
</organism>
<feature type="domain" description="OmpR/PhoB-type" evidence="5">
    <location>
        <begin position="130"/>
        <end position="226"/>
    </location>
</feature>
<dbReference type="PROSITE" id="PS51755">
    <property type="entry name" value="OMPR_PHOB"/>
    <property type="match status" value="1"/>
</dbReference>
<evidence type="ECO:0000256" key="3">
    <source>
        <dbReference type="PROSITE-ProRule" id="PRU01091"/>
    </source>
</evidence>
<comment type="caution">
    <text evidence="6">The sequence shown here is derived from an EMBL/GenBank/DDBJ whole genome shotgun (WGS) entry which is preliminary data.</text>
</comment>
<dbReference type="RefSeq" id="WP_224122058.1">
    <property type="nucleotide sequence ID" value="NZ_JAIQZJ010000002.1"/>
</dbReference>
<dbReference type="InterPro" id="IPR011006">
    <property type="entry name" value="CheY-like_superfamily"/>
</dbReference>
<proteinExistence type="predicted"/>
<dbReference type="InterPro" id="IPR036388">
    <property type="entry name" value="WH-like_DNA-bd_sf"/>
</dbReference>
<dbReference type="SMART" id="SM00862">
    <property type="entry name" value="Trans_reg_C"/>
    <property type="match status" value="1"/>
</dbReference>
<accession>A0ABS7UAL1</accession>
<protein>
    <submittedName>
        <fullName evidence="6">Response regulator transcription factor</fullName>
    </submittedName>
</protein>
<dbReference type="CDD" id="cd17574">
    <property type="entry name" value="REC_OmpR"/>
    <property type="match status" value="1"/>
</dbReference>
<dbReference type="InterPro" id="IPR039420">
    <property type="entry name" value="WalR-like"/>
</dbReference>
<dbReference type="InterPro" id="IPR001789">
    <property type="entry name" value="Sig_transdc_resp-reg_receiver"/>
</dbReference>
<dbReference type="InterPro" id="IPR001867">
    <property type="entry name" value="OmpR/PhoB-type_DNA-bd"/>
</dbReference>
<keyword evidence="1 3" id="KW-0238">DNA-binding</keyword>
<dbReference type="Gene3D" id="1.10.10.10">
    <property type="entry name" value="Winged helix-like DNA-binding domain superfamily/Winged helix DNA-binding domain"/>
    <property type="match status" value="1"/>
</dbReference>
<feature type="domain" description="Response regulatory" evidence="4">
    <location>
        <begin position="3"/>
        <end position="121"/>
    </location>
</feature>
<feature type="modified residue" description="4-aspartylphosphate" evidence="2">
    <location>
        <position position="56"/>
    </location>
</feature>
<dbReference type="Proteomes" id="UP000780875">
    <property type="component" value="Unassembled WGS sequence"/>
</dbReference>
<dbReference type="Gene3D" id="3.40.50.2300">
    <property type="match status" value="1"/>
</dbReference>
<dbReference type="PROSITE" id="PS50110">
    <property type="entry name" value="RESPONSE_REGULATORY"/>
    <property type="match status" value="1"/>
</dbReference>
<dbReference type="PANTHER" id="PTHR48111:SF28">
    <property type="entry name" value="TRANSCRIPTIONAL REGULATORY PROTEIN TCRX-RELATED"/>
    <property type="match status" value="1"/>
</dbReference>
<dbReference type="EMBL" id="JAIQZJ010000002">
    <property type="protein sequence ID" value="MBZ5737682.1"/>
    <property type="molecule type" value="Genomic_DNA"/>
</dbReference>
<dbReference type="SUPFAM" id="SSF52172">
    <property type="entry name" value="CheY-like"/>
    <property type="match status" value="1"/>
</dbReference>
<evidence type="ECO:0000259" key="5">
    <source>
        <dbReference type="PROSITE" id="PS51755"/>
    </source>
</evidence>
<dbReference type="SMART" id="SM00448">
    <property type="entry name" value="REC"/>
    <property type="match status" value="1"/>
</dbReference>
<sequence length="228" mass="24907">MSRVLIVDDEEPVRALLASTLRFAGHEVVEAGDGIAALACLEPGAPGRDPDLVVLDVMMPGLDGFELLSVVRRRGVELPVLFVTARGAVEDRVRGLRAGADDYVVKPFSVAEVTARVEALLRRAGTTTTDETLRLADLVLDPVAHRVTRGGEPVELSPTEYRLLEHLLRNAGRVLSKSQLLEHVWGYGFGGTNVVERFVSNLRRKVDADRPPLIHTVRGFGYTARVPE</sequence>
<keyword evidence="2" id="KW-0597">Phosphoprotein</keyword>
<evidence type="ECO:0000256" key="1">
    <source>
        <dbReference type="ARBA" id="ARBA00023125"/>
    </source>
</evidence>
<name>A0ABS7UAL1_9ACTN</name>